<name>A0A1I1RZ73_9LACO</name>
<dbReference type="RefSeq" id="WP_090092566.1">
    <property type="nucleotide sequence ID" value="NZ_CBCRVU010000002.1"/>
</dbReference>
<proteinExistence type="predicted"/>
<reference evidence="3" key="1">
    <citation type="submission" date="2016-10" db="EMBL/GenBank/DDBJ databases">
        <authorList>
            <person name="Varghese N."/>
            <person name="Submissions S."/>
        </authorList>
    </citation>
    <scope>NUCLEOTIDE SEQUENCE [LARGE SCALE GENOMIC DNA]</scope>
    <source>
        <strain evidence="3">R-53102</strain>
    </source>
</reference>
<evidence type="ECO:0000256" key="1">
    <source>
        <dbReference type="SAM" id="MobiDB-lite"/>
    </source>
</evidence>
<gene>
    <name evidence="2" type="ORF">SAMN04487792_0570</name>
</gene>
<evidence type="ECO:0000313" key="3">
    <source>
        <dbReference type="Proteomes" id="UP000199599"/>
    </source>
</evidence>
<dbReference type="STRING" id="1505723.SAMN04487792_0570"/>
<protein>
    <submittedName>
        <fullName evidence="2">Uncharacterized protein</fullName>
    </submittedName>
</protein>
<sequence>MTEKENNIKDTDNEKEQDKEKELKEEELKVVMPEATWTTMPQTEFTEQPDYLQVFTYFYIAKFNQQDLEIMNLYDTNSNMVDINHYLLDNIHFEQKELMQHALQYHAQNLQNIVDEIIRQDNIKAAEMTSYDDWDNWYENRRDNISTSLS</sequence>
<organism evidence="2 3">
    <name type="scientific">Lactobacillus bombicola</name>
    <dbReference type="NCBI Taxonomy" id="1505723"/>
    <lineage>
        <taxon>Bacteria</taxon>
        <taxon>Bacillati</taxon>
        <taxon>Bacillota</taxon>
        <taxon>Bacilli</taxon>
        <taxon>Lactobacillales</taxon>
        <taxon>Lactobacillaceae</taxon>
        <taxon>Lactobacillus</taxon>
    </lineage>
</organism>
<dbReference type="EMBL" id="FOMN01000002">
    <property type="protein sequence ID" value="SFD37618.1"/>
    <property type="molecule type" value="Genomic_DNA"/>
</dbReference>
<feature type="region of interest" description="Disordered" evidence="1">
    <location>
        <begin position="1"/>
        <end position="25"/>
    </location>
</feature>
<dbReference type="Proteomes" id="UP000199599">
    <property type="component" value="Unassembled WGS sequence"/>
</dbReference>
<dbReference type="AlphaFoldDB" id="A0A1I1RZ73"/>
<evidence type="ECO:0000313" key="2">
    <source>
        <dbReference type="EMBL" id="SFD37618.1"/>
    </source>
</evidence>
<accession>A0A1I1RZ73</accession>